<feature type="active site" description="Nucleophile" evidence="4">
    <location>
        <position position="81"/>
    </location>
</feature>
<comment type="catalytic activity">
    <reaction evidence="4">
        <text>uridine(13) in tRNA = pseudouridine(13) in tRNA</text>
        <dbReference type="Rhea" id="RHEA:42540"/>
        <dbReference type="Rhea" id="RHEA-COMP:10105"/>
        <dbReference type="Rhea" id="RHEA-COMP:10106"/>
        <dbReference type="ChEBI" id="CHEBI:65314"/>
        <dbReference type="ChEBI" id="CHEBI:65315"/>
        <dbReference type="EC" id="5.4.99.27"/>
    </reaction>
</comment>
<evidence type="ECO:0000259" key="5">
    <source>
        <dbReference type="PROSITE" id="PS50984"/>
    </source>
</evidence>
<dbReference type="Gene3D" id="3.30.2340.10">
    <property type="entry name" value="TruD, insertion domain"/>
    <property type="match status" value="1"/>
</dbReference>
<dbReference type="EMBL" id="JXYA01000078">
    <property type="protein sequence ID" value="KJZ05311.1"/>
    <property type="molecule type" value="Genomic_DNA"/>
</dbReference>
<dbReference type="EC" id="5.4.99.27" evidence="4"/>
<dbReference type="GO" id="GO:0003723">
    <property type="term" value="F:RNA binding"/>
    <property type="evidence" value="ECO:0007669"/>
    <property type="project" value="InterPro"/>
</dbReference>
<dbReference type="InterPro" id="IPR001656">
    <property type="entry name" value="PsdUridine_synth_TruD"/>
</dbReference>
<protein>
    <recommendedName>
        <fullName evidence="4">tRNA pseudouridine synthase D</fullName>
        <ecNumber evidence="4">5.4.99.27</ecNumber>
    </recommendedName>
    <alternativeName>
        <fullName evidence="4">tRNA pseudouridine(13) synthase</fullName>
    </alternativeName>
    <alternativeName>
        <fullName evidence="4">tRNA pseudouridylate synthase D</fullName>
    </alternativeName>
    <alternativeName>
        <fullName evidence="4">tRNA-uridine isomerase D</fullName>
    </alternativeName>
</protein>
<dbReference type="HAMAP" id="MF_01082">
    <property type="entry name" value="TruD"/>
    <property type="match status" value="1"/>
</dbReference>
<dbReference type="RefSeq" id="WP_046007298.1">
    <property type="nucleotide sequence ID" value="NZ_JXYA01000078.1"/>
</dbReference>
<dbReference type="PATRIC" id="fig|43658.5.peg.4851"/>
<dbReference type="InterPro" id="IPR043165">
    <property type="entry name" value="TruD_insert_sf"/>
</dbReference>
<evidence type="ECO:0000256" key="1">
    <source>
        <dbReference type="ARBA" id="ARBA00007953"/>
    </source>
</evidence>
<dbReference type="PROSITE" id="PS50984">
    <property type="entry name" value="TRUD"/>
    <property type="match status" value="1"/>
</dbReference>
<comment type="caution">
    <text evidence="6">The sequence shown here is derived from an EMBL/GenBank/DDBJ whole genome shotgun (WGS) entry which is preliminary data.</text>
</comment>
<dbReference type="PANTHER" id="PTHR47811">
    <property type="entry name" value="TRNA PSEUDOURIDINE SYNTHASE D"/>
    <property type="match status" value="1"/>
</dbReference>
<evidence type="ECO:0000256" key="3">
    <source>
        <dbReference type="ARBA" id="ARBA00023235"/>
    </source>
</evidence>
<dbReference type="PANTHER" id="PTHR47811:SF1">
    <property type="entry name" value="TRNA PSEUDOURIDINE SYNTHASE D"/>
    <property type="match status" value="1"/>
</dbReference>
<dbReference type="OrthoDB" id="1550679at2"/>
<accession>A0A0F4QC83</accession>
<dbReference type="InterPro" id="IPR050170">
    <property type="entry name" value="TruD_pseudoU_synthase"/>
</dbReference>
<dbReference type="GO" id="GO:0160150">
    <property type="term" value="F:tRNA pseudouridine(13) synthase activity"/>
    <property type="evidence" value="ECO:0007669"/>
    <property type="project" value="UniProtKB-EC"/>
</dbReference>
<dbReference type="SUPFAM" id="SSF55120">
    <property type="entry name" value="Pseudouridine synthase"/>
    <property type="match status" value="1"/>
</dbReference>
<organism evidence="6 7">
    <name type="scientific">Pseudoalteromonas rubra</name>
    <dbReference type="NCBI Taxonomy" id="43658"/>
    <lineage>
        <taxon>Bacteria</taxon>
        <taxon>Pseudomonadati</taxon>
        <taxon>Pseudomonadota</taxon>
        <taxon>Gammaproteobacteria</taxon>
        <taxon>Alteromonadales</taxon>
        <taxon>Pseudoalteromonadaceae</taxon>
        <taxon>Pseudoalteromonas</taxon>
    </lineage>
</organism>
<dbReference type="Proteomes" id="UP000033452">
    <property type="component" value="Unassembled WGS sequence"/>
</dbReference>
<dbReference type="Pfam" id="PF01142">
    <property type="entry name" value="TruD"/>
    <property type="match status" value="2"/>
</dbReference>
<dbReference type="Gene3D" id="3.30.2350.20">
    <property type="entry name" value="TruD, catalytic domain"/>
    <property type="match status" value="1"/>
</dbReference>
<comment type="function">
    <text evidence="4">Responsible for synthesis of pseudouridine from uracil-13 in transfer RNAs.</text>
</comment>
<evidence type="ECO:0000256" key="4">
    <source>
        <dbReference type="HAMAP-Rule" id="MF_01082"/>
    </source>
</evidence>
<evidence type="ECO:0000313" key="7">
    <source>
        <dbReference type="Proteomes" id="UP000033452"/>
    </source>
</evidence>
<proteinExistence type="inferred from homology"/>
<feature type="domain" description="TRUD" evidence="5">
    <location>
        <begin position="155"/>
        <end position="296"/>
    </location>
</feature>
<dbReference type="AlphaFoldDB" id="A0A0F4QC83"/>
<name>A0A0F4QC83_9GAMM</name>
<dbReference type="InterPro" id="IPR042214">
    <property type="entry name" value="TruD_catalytic"/>
</dbReference>
<gene>
    <name evidence="4" type="primary">truD</name>
    <name evidence="6" type="ORF">TW77_22965</name>
</gene>
<dbReference type="GO" id="GO:0005829">
    <property type="term" value="C:cytosol"/>
    <property type="evidence" value="ECO:0007669"/>
    <property type="project" value="TreeGrafter"/>
</dbReference>
<evidence type="ECO:0000256" key="2">
    <source>
        <dbReference type="ARBA" id="ARBA00022694"/>
    </source>
</evidence>
<evidence type="ECO:0000313" key="6">
    <source>
        <dbReference type="EMBL" id="KJZ05311.1"/>
    </source>
</evidence>
<comment type="similarity">
    <text evidence="1 4">Belongs to the pseudouridine synthase TruD family.</text>
</comment>
<dbReference type="InterPro" id="IPR020103">
    <property type="entry name" value="PsdUridine_synth_cat_dom_sf"/>
</dbReference>
<dbReference type="GO" id="GO:0031119">
    <property type="term" value="P:tRNA pseudouridine synthesis"/>
    <property type="evidence" value="ECO:0007669"/>
    <property type="project" value="UniProtKB-UniRule"/>
</dbReference>
<reference evidence="6 7" key="1">
    <citation type="journal article" date="2015" name="BMC Genomics">
        <title>Genome mining reveals unlocked bioactive potential of marine Gram-negative bacteria.</title>
        <authorList>
            <person name="Machado H."/>
            <person name="Sonnenschein E.C."/>
            <person name="Melchiorsen J."/>
            <person name="Gram L."/>
        </authorList>
    </citation>
    <scope>NUCLEOTIDE SEQUENCE [LARGE SCALE GENOMIC DNA]</scope>
    <source>
        <strain evidence="6 7">S2471</strain>
    </source>
</reference>
<dbReference type="CDD" id="cd02575">
    <property type="entry name" value="PseudoU_synth_EcTruD"/>
    <property type="match status" value="1"/>
</dbReference>
<keyword evidence="3 4" id="KW-0413">Isomerase</keyword>
<keyword evidence="2 4" id="KW-0819">tRNA processing</keyword>
<keyword evidence="7" id="KW-1185">Reference proteome</keyword>
<dbReference type="InterPro" id="IPR011760">
    <property type="entry name" value="PsdUridine_synth_TruD_insert"/>
</dbReference>
<sequence length="354" mass="40066">MKTSVSDLNYLYGEPLARAEFKSQPEDFMVDEILDIDFTGEGEHVCLQIVKKGENTAFIARKLAAFAGVAPRDVSYGGLKDRHGVCTQWFSVPVPIKQELDFSTLNCDSLFVLKQVRHNRKLRTGCHKGNRFTITLRNVSEPLDLLSRVNAVRQGVPNYFGEQRFGHDGYNLEMAQRLFDGERIRDKKLRGLVISAARSHIFNQLVSRRVAEHGLAKTWHREVFMLSGSNAFFEEDISDELIVRLLEADIVLSAPMLGKGEKGLTALEIEWLKPFADWWQGLGALGLKNERRALRVIPENLTVKTLDATTVQLSFDLPKGCYATAILRELVHHEDVSHRNYDKKGSNQDEDPAQ</sequence>